<comment type="caution">
    <text evidence="1">The sequence shown here is derived from an EMBL/GenBank/DDBJ whole genome shotgun (WGS) entry which is preliminary data.</text>
</comment>
<accession>A0A0G1Y2F3</accession>
<gene>
    <name evidence="1" type="ORF">UY86_C0009G0055</name>
</gene>
<reference evidence="1 2" key="1">
    <citation type="journal article" date="2015" name="Nature">
        <title>rRNA introns, odd ribosomes, and small enigmatic genomes across a large radiation of phyla.</title>
        <authorList>
            <person name="Brown C.T."/>
            <person name="Hug L.A."/>
            <person name="Thomas B.C."/>
            <person name="Sharon I."/>
            <person name="Castelle C.J."/>
            <person name="Singh A."/>
            <person name="Wilkins M.J."/>
            <person name="Williams K.H."/>
            <person name="Banfield J.F."/>
        </authorList>
    </citation>
    <scope>NUCLEOTIDE SEQUENCE [LARGE SCALE GENOMIC DNA]</scope>
</reference>
<dbReference type="Pfam" id="PF02686">
    <property type="entry name" value="GatC"/>
    <property type="match status" value="1"/>
</dbReference>
<dbReference type="SUPFAM" id="SSF141000">
    <property type="entry name" value="Glu-tRNAGln amidotransferase C subunit"/>
    <property type="match status" value="1"/>
</dbReference>
<keyword evidence="1" id="KW-0808">Transferase</keyword>
<evidence type="ECO:0000313" key="2">
    <source>
        <dbReference type="Proteomes" id="UP000033852"/>
    </source>
</evidence>
<proteinExistence type="predicted"/>
<protein>
    <submittedName>
        <fullName evidence="1">Aspartyl/glutamyl-tRNA(Asn/Gln) amidotransferase subunit C</fullName>
    </submittedName>
</protein>
<dbReference type="AlphaFoldDB" id="A0A0G1Y2F3"/>
<dbReference type="NCBIfam" id="TIGR00135">
    <property type="entry name" value="gatC"/>
    <property type="match status" value="1"/>
</dbReference>
<name>A0A0G1Y2F3_9BACT</name>
<dbReference type="InterPro" id="IPR003837">
    <property type="entry name" value="GatC"/>
</dbReference>
<dbReference type="Proteomes" id="UP000033852">
    <property type="component" value="Unassembled WGS sequence"/>
</dbReference>
<dbReference type="GO" id="GO:0006450">
    <property type="term" value="P:regulation of translational fidelity"/>
    <property type="evidence" value="ECO:0007669"/>
    <property type="project" value="InterPro"/>
</dbReference>
<dbReference type="Gene3D" id="1.10.20.60">
    <property type="entry name" value="Glu-tRNAGln amidotransferase C subunit, N-terminal domain"/>
    <property type="match status" value="1"/>
</dbReference>
<dbReference type="GO" id="GO:0016740">
    <property type="term" value="F:transferase activity"/>
    <property type="evidence" value="ECO:0007669"/>
    <property type="project" value="UniProtKB-KW"/>
</dbReference>
<dbReference type="STRING" id="1618607.UY86_C0009G0055"/>
<dbReference type="InterPro" id="IPR036113">
    <property type="entry name" value="Asp/Glu-ADT_sf_sub_c"/>
</dbReference>
<evidence type="ECO:0000313" key="1">
    <source>
        <dbReference type="EMBL" id="KKW37421.1"/>
    </source>
</evidence>
<sequence>MISREEIRNLAQLARLKLTEAEEENLQKDISSILDYVGQISAVSGQGSKQGETLLSDSKVSPCLLKNVMREDVLYENTPISGKREALLAALPKRYGDFAVVRKVIQKDAE</sequence>
<dbReference type="EMBL" id="LCRR01000009">
    <property type="protein sequence ID" value="KKW37421.1"/>
    <property type="molecule type" value="Genomic_DNA"/>
</dbReference>
<organism evidence="1 2">
    <name type="scientific">Candidatus Adlerbacteria bacterium GW2011_GWB1_54_7</name>
    <dbReference type="NCBI Taxonomy" id="1618607"/>
    <lineage>
        <taxon>Bacteria</taxon>
        <taxon>Candidatus Adleribacteriota</taxon>
    </lineage>
</organism>